<accession>A0A4Z1ID68</accession>
<sequence length="150" mass="16759">MKGERSQLKDRISQLSIFIKAGEGTIYLPGKKLPTSQTETETTTVEMVTNNSGSSHRCHVCLLDDTALVEKKEKSRRLRELDIHLSTDYHSRLSVLKRTVANELKLSGSGKLSCPICAMPNEGDDDEIGPPHFATAFKMVERLTKAHNYE</sequence>
<gene>
    <name evidence="1" type="ORF">BCON_0045g00380</name>
</gene>
<proteinExistence type="predicted"/>
<evidence type="ECO:0000313" key="1">
    <source>
        <dbReference type="EMBL" id="TGO59376.1"/>
    </source>
</evidence>
<dbReference type="OrthoDB" id="10338999at2759"/>
<keyword evidence="2" id="KW-1185">Reference proteome</keyword>
<organism evidence="1 2">
    <name type="scientific">Botryotinia convoluta</name>
    <dbReference type="NCBI Taxonomy" id="54673"/>
    <lineage>
        <taxon>Eukaryota</taxon>
        <taxon>Fungi</taxon>
        <taxon>Dikarya</taxon>
        <taxon>Ascomycota</taxon>
        <taxon>Pezizomycotina</taxon>
        <taxon>Leotiomycetes</taxon>
        <taxon>Helotiales</taxon>
        <taxon>Sclerotiniaceae</taxon>
        <taxon>Botryotinia</taxon>
    </lineage>
</organism>
<name>A0A4Z1ID68_9HELO</name>
<comment type="caution">
    <text evidence="1">The sequence shown here is derived from an EMBL/GenBank/DDBJ whole genome shotgun (WGS) entry which is preliminary data.</text>
</comment>
<dbReference type="AlphaFoldDB" id="A0A4Z1ID68"/>
<dbReference type="Proteomes" id="UP000297527">
    <property type="component" value="Unassembled WGS sequence"/>
</dbReference>
<dbReference type="EMBL" id="PQXN01000045">
    <property type="protein sequence ID" value="TGO59376.1"/>
    <property type="molecule type" value="Genomic_DNA"/>
</dbReference>
<evidence type="ECO:0000313" key="2">
    <source>
        <dbReference type="Proteomes" id="UP000297527"/>
    </source>
</evidence>
<reference evidence="1 2" key="1">
    <citation type="submission" date="2017-12" db="EMBL/GenBank/DDBJ databases">
        <title>Comparative genomics of Botrytis spp.</title>
        <authorList>
            <person name="Valero-Jimenez C.A."/>
            <person name="Tapia P."/>
            <person name="Veloso J."/>
            <person name="Silva-Moreno E."/>
            <person name="Staats M."/>
            <person name="Valdes J.H."/>
            <person name="Van Kan J.A.L."/>
        </authorList>
    </citation>
    <scope>NUCLEOTIDE SEQUENCE [LARGE SCALE GENOMIC DNA]</scope>
    <source>
        <strain evidence="1 2">MUCL11595</strain>
    </source>
</reference>
<protein>
    <submittedName>
        <fullName evidence="1">Uncharacterized protein</fullName>
    </submittedName>
</protein>